<name>A0A2S9Q4Z9_9HYPH</name>
<feature type="chain" id="PRO_5015606260" description="Transglycosylase SLT domain-containing protein" evidence="4">
    <location>
        <begin position="22"/>
        <end position="697"/>
    </location>
</feature>
<comment type="similarity">
    <text evidence="1">Belongs to the transglycosylase Slt family.</text>
</comment>
<dbReference type="CDD" id="cd13401">
    <property type="entry name" value="Slt70-like"/>
    <property type="match status" value="1"/>
</dbReference>
<evidence type="ECO:0000259" key="5">
    <source>
        <dbReference type="Pfam" id="PF01464"/>
    </source>
</evidence>
<dbReference type="SUPFAM" id="SSF53955">
    <property type="entry name" value="Lysozyme-like"/>
    <property type="match status" value="1"/>
</dbReference>
<dbReference type="OrthoDB" id="9815002at2"/>
<dbReference type="PANTHER" id="PTHR37423:SF2">
    <property type="entry name" value="MEMBRANE-BOUND LYTIC MUREIN TRANSGLYCOSYLASE C"/>
    <property type="match status" value="1"/>
</dbReference>
<keyword evidence="7" id="KW-1185">Reference proteome</keyword>
<dbReference type="GO" id="GO:0042597">
    <property type="term" value="C:periplasmic space"/>
    <property type="evidence" value="ECO:0007669"/>
    <property type="project" value="InterPro"/>
</dbReference>
<dbReference type="GO" id="GO:0004553">
    <property type="term" value="F:hydrolase activity, hydrolyzing O-glycosyl compounds"/>
    <property type="evidence" value="ECO:0007669"/>
    <property type="project" value="InterPro"/>
</dbReference>
<dbReference type="Proteomes" id="UP000237682">
    <property type="component" value="Unassembled WGS sequence"/>
</dbReference>
<accession>A0A2S9Q4Z9</accession>
<dbReference type="InterPro" id="IPR008939">
    <property type="entry name" value="Lytic_TGlycosylase_superhlx_U"/>
</dbReference>
<dbReference type="AlphaFoldDB" id="A0A2S9Q4Z9"/>
<dbReference type="Gene3D" id="1.10.530.10">
    <property type="match status" value="1"/>
</dbReference>
<dbReference type="EMBL" id="PUEJ01000014">
    <property type="protein sequence ID" value="PRH84364.1"/>
    <property type="molecule type" value="Genomic_DNA"/>
</dbReference>
<gene>
    <name evidence="6" type="ORF">C5L14_27910</name>
</gene>
<evidence type="ECO:0000313" key="6">
    <source>
        <dbReference type="EMBL" id="PRH84364.1"/>
    </source>
</evidence>
<dbReference type="Pfam" id="PF01464">
    <property type="entry name" value="SLT"/>
    <property type="match status" value="1"/>
</dbReference>
<keyword evidence="3 4" id="KW-0732">Signal</keyword>
<dbReference type="InterPro" id="IPR023346">
    <property type="entry name" value="Lysozyme-like_dom_sf"/>
</dbReference>
<evidence type="ECO:0000256" key="2">
    <source>
        <dbReference type="ARBA" id="ARBA00009387"/>
    </source>
</evidence>
<feature type="signal peptide" evidence="4">
    <location>
        <begin position="1"/>
        <end position="21"/>
    </location>
</feature>
<protein>
    <recommendedName>
        <fullName evidence="5">Transglycosylase SLT domain-containing protein</fullName>
    </recommendedName>
</protein>
<dbReference type="SUPFAM" id="SSF48435">
    <property type="entry name" value="Bacterial muramidases"/>
    <property type="match status" value="1"/>
</dbReference>
<evidence type="ECO:0000256" key="1">
    <source>
        <dbReference type="ARBA" id="ARBA00007734"/>
    </source>
</evidence>
<organism evidence="6 7">
    <name type="scientific">Labrys okinawensis</name>
    <dbReference type="NCBI Taxonomy" id="346911"/>
    <lineage>
        <taxon>Bacteria</taxon>
        <taxon>Pseudomonadati</taxon>
        <taxon>Pseudomonadota</taxon>
        <taxon>Alphaproteobacteria</taxon>
        <taxon>Hyphomicrobiales</taxon>
        <taxon>Xanthobacteraceae</taxon>
        <taxon>Labrys</taxon>
    </lineage>
</organism>
<comment type="caution">
    <text evidence="6">The sequence shown here is derived from an EMBL/GenBank/DDBJ whole genome shotgun (WGS) entry which is preliminary data.</text>
</comment>
<dbReference type="PANTHER" id="PTHR37423">
    <property type="entry name" value="SOLUBLE LYTIC MUREIN TRANSGLYCOSYLASE-RELATED"/>
    <property type="match status" value="1"/>
</dbReference>
<evidence type="ECO:0000313" key="7">
    <source>
        <dbReference type="Proteomes" id="UP000237682"/>
    </source>
</evidence>
<dbReference type="Gene3D" id="1.25.20.10">
    <property type="entry name" value="Bacterial muramidases"/>
    <property type="match status" value="1"/>
</dbReference>
<reference evidence="6 7" key="1">
    <citation type="submission" date="2018-02" db="EMBL/GenBank/DDBJ databases">
        <title>Whole genome sequencing of endophytic bacterium.</title>
        <authorList>
            <person name="Eedara R."/>
            <person name="Podile A.R."/>
        </authorList>
    </citation>
    <scope>NUCLEOTIDE SEQUENCE [LARGE SCALE GENOMIC DNA]</scope>
    <source>
        <strain evidence="6 7">RP1T</strain>
    </source>
</reference>
<sequence>MLLRFMTGTSLFVAVLTGALAAPVTRPGDATLKHPARTVALRTDAVAPADSARPDTEITGSILVPPPLVNQLDILRQAIAAYESSDRSGGDSLARSLTDPASQAAAEWIAIRSAARHIGLARIKAFLAAYPSWPGNGLIRRRGEEALYNEGADADTVRAFFASSQPETDEGKVALAAVLQRDGNPDRAAALIRDAYRNDSLSGQLEGDILRDYGALLSPADHKYRADRLIYDGNYDDGLRVAARAGPEVVTLAKQRIAVARQARNAGALLAANVSNDPAYVFARVVYLRRQKKPRDAAALLLKAPRDAVALVRPDQWWTERRLVARALLDQGDARTAYAVAAGFTAESDTTRMEAEFHCGWIALRFLNDPRAAARHFANLSADSQRPISVARGAYWQGRAAEAAGDKAGATGFYQAAARYPITYYGQIARARLGLRTLDLNALPEATPASRAAFDELPAVRAINQLYTLGKRDYARILVTDMGRQLQDSQQLALLGQIALDNQDTKTALTVGKSATQRGLPLDAIAFPIGAIPGFESSGNVERAVVYGIARQESEFGHEVISTAGARGLMQVMPSTAKATARLAGIAFDARKLTSDPVYNARLGEAHLGDLIGRFRGSYVMTFAAYNAGPGKVAEWVKAYGDPRDPKVDPIDWVERIPYTETRNYVQRVLENVQVYRSRLDTKSSLLIEADLRGKSR</sequence>
<evidence type="ECO:0000256" key="4">
    <source>
        <dbReference type="SAM" id="SignalP"/>
    </source>
</evidence>
<comment type="similarity">
    <text evidence="2">Belongs to the virb1 family.</text>
</comment>
<feature type="domain" description="Transglycosylase SLT" evidence="5">
    <location>
        <begin position="538"/>
        <end position="643"/>
    </location>
</feature>
<proteinExistence type="inferred from homology"/>
<evidence type="ECO:0000256" key="3">
    <source>
        <dbReference type="ARBA" id="ARBA00022729"/>
    </source>
</evidence>
<dbReference type="InterPro" id="IPR008258">
    <property type="entry name" value="Transglycosylase_SLT_dom_1"/>
</dbReference>